<accession>S2IYM8</accession>
<dbReference type="InParanoid" id="S2IYM8"/>
<reference evidence="3" key="1">
    <citation type="submission" date="2013-05" db="EMBL/GenBank/DDBJ databases">
        <title>The Genome sequence of Mucor circinelloides f. circinelloides 1006PhL.</title>
        <authorList>
            <consortium name="The Broad Institute Genomics Platform"/>
            <person name="Cuomo C."/>
            <person name="Earl A."/>
            <person name="Findley K."/>
            <person name="Lee S.C."/>
            <person name="Walker B."/>
            <person name="Young S."/>
            <person name="Zeng Q."/>
            <person name="Gargeya S."/>
            <person name="Fitzgerald M."/>
            <person name="Haas B."/>
            <person name="Abouelleil A."/>
            <person name="Allen A.W."/>
            <person name="Alvarado L."/>
            <person name="Arachchi H.M."/>
            <person name="Berlin A.M."/>
            <person name="Chapman S.B."/>
            <person name="Gainer-Dewar J."/>
            <person name="Goldberg J."/>
            <person name="Griggs A."/>
            <person name="Gujja S."/>
            <person name="Hansen M."/>
            <person name="Howarth C."/>
            <person name="Imamovic A."/>
            <person name="Ireland A."/>
            <person name="Larimer J."/>
            <person name="McCowan C."/>
            <person name="Murphy C."/>
            <person name="Pearson M."/>
            <person name="Poon T.W."/>
            <person name="Priest M."/>
            <person name="Roberts A."/>
            <person name="Saif S."/>
            <person name="Shea T."/>
            <person name="Sisk P."/>
            <person name="Sykes S."/>
            <person name="Wortman J."/>
            <person name="Nusbaum C."/>
            <person name="Birren B."/>
        </authorList>
    </citation>
    <scope>NUCLEOTIDE SEQUENCE [LARGE SCALE GENOMIC DNA]</scope>
    <source>
        <strain evidence="3">1006PhL</strain>
    </source>
</reference>
<evidence type="ECO:0000313" key="2">
    <source>
        <dbReference type="EMBL" id="EPB82369.1"/>
    </source>
</evidence>
<evidence type="ECO:0000259" key="1">
    <source>
        <dbReference type="Pfam" id="PF13966"/>
    </source>
</evidence>
<gene>
    <name evidence="2" type="ORF">HMPREF1544_10916</name>
</gene>
<dbReference type="OMA" id="VNATRYH"/>
<sequence>MDIQVQASALYFRWLQPLLSADQLTIDSHPVSYLLSYHIRNVNATRYHHLPLLFPVSRTQALKKQRTGTIDMLYRAVDYLPRTWEQAKINTATAMVLPLQAAFYIPPNSSFVVPVKVKEMMVSDVFQYDARLNFVHWKDTNDPSLLQWKRAPSTVFRGLASGKLKFQPYFVPVCSPSPPVDSDVSFAPLVNQFRLQDGKALGNVQVSAKTFRLAVIASVEQPLALQNVSAVHWKFFWSLALTYIQRNVVYRFITGCIPHRSRLHRMMPAVFETHNCPVCLSPNESANHLLFDCPSKEKVWQDVIFEFLWPTTSINDIKEALLSLDFSNIWYCQVKGIRPYRILLISLSQIWLAHMRFVFDKVPVIPEAILDTIRSSVRQTVDEDQVHSLL</sequence>
<name>S2IYM8_MUCC1</name>
<dbReference type="EMBL" id="KE124118">
    <property type="protein sequence ID" value="EPB82369.1"/>
    <property type="molecule type" value="Genomic_DNA"/>
</dbReference>
<dbReference type="Pfam" id="PF13966">
    <property type="entry name" value="zf-RVT"/>
    <property type="match status" value="1"/>
</dbReference>
<keyword evidence="3" id="KW-1185">Reference proteome</keyword>
<dbReference type="AlphaFoldDB" id="S2IYM8"/>
<dbReference type="VEuPathDB" id="FungiDB:HMPREF1544_10916"/>
<dbReference type="OrthoDB" id="2276072at2759"/>
<dbReference type="STRING" id="1220926.S2IYM8"/>
<feature type="domain" description="Reverse transcriptase zinc-binding" evidence="1">
    <location>
        <begin position="231"/>
        <end position="300"/>
    </location>
</feature>
<proteinExistence type="predicted"/>
<organism evidence="2 3">
    <name type="scientific">Mucor circinelloides f. circinelloides (strain 1006PhL)</name>
    <name type="common">Mucormycosis agent</name>
    <name type="synonym">Calyptromyces circinelloides</name>
    <dbReference type="NCBI Taxonomy" id="1220926"/>
    <lineage>
        <taxon>Eukaryota</taxon>
        <taxon>Fungi</taxon>
        <taxon>Fungi incertae sedis</taxon>
        <taxon>Mucoromycota</taxon>
        <taxon>Mucoromycotina</taxon>
        <taxon>Mucoromycetes</taxon>
        <taxon>Mucorales</taxon>
        <taxon>Mucorineae</taxon>
        <taxon>Mucoraceae</taxon>
        <taxon>Mucor</taxon>
    </lineage>
</organism>
<dbReference type="InterPro" id="IPR026960">
    <property type="entry name" value="RVT-Znf"/>
</dbReference>
<protein>
    <recommendedName>
        <fullName evidence="1">Reverse transcriptase zinc-binding domain-containing protein</fullName>
    </recommendedName>
</protein>
<dbReference type="Proteomes" id="UP000014254">
    <property type="component" value="Unassembled WGS sequence"/>
</dbReference>
<evidence type="ECO:0000313" key="3">
    <source>
        <dbReference type="Proteomes" id="UP000014254"/>
    </source>
</evidence>